<dbReference type="PANTHER" id="PTHR24034">
    <property type="entry name" value="EGF-LIKE DOMAIN-CONTAINING PROTEIN"/>
    <property type="match status" value="1"/>
</dbReference>
<keyword evidence="20" id="KW-1185">Reference proteome</keyword>
<evidence type="ECO:0000256" key="17">
    <source>
        <dbReference type="SAM" id="MobiDB-lite"/>
    </source>
</evidence>
<dbReference type="SMART" id="SM00181">
    <property type="entry name" value="EGF"/>
    <property type="match status" value="2"/>
</dbReference>
<dbReference type="PROSITE" id="PS00010">
    <property type="entry name" value="ASX_HYDROXYL"/>
    <property type="match status" value="1"/>
</dbReference>
<dbReference type="InterPro" id="IPR000800">
    <property type="entry name" value="Notch_dom"/>
</dbReference>
<dbReference type="CDD" id="cd00054">
    <property type="entry name" value="EGF_CA"/>
    <property type="match status" value="2"/>
</dbReference>
<keyword evidence="9" id="KW-0805">Transcription regulation</keyword>
<feature type="region of interest" description="Disordered" evidence="17">
    <location>
        <begin position="1089"/>
        <end position="1123"/>
    </location>
</feature>
<dbReference type="RefSeq" id="XP_013235778.1">
    <property type="nucleotide sequence ID" value="XM_013380324.1"/>
</dbReference>
<evidence type="ECO:0000256" key="15">
    <source>
        <dbReference type="ARBA" id="ARBA00023242"/>
    </source>
</evidence>
<dbReference type="OrthoDB" id="339125at2759"/>
<keyword evidence="7" id="KW-0221">Differentiation</keyword>
<reference evidence="19" key="2">
    <citation type="submission" date="2013-10" db="EMBL/GenBank/DDBJ databases">
        <authorList>
            <person name="Aslett M."/>
        </authorList>
    </citation>
    <scope>NUCLEOTIDE SEQUENCE [LARGE SCALE GENOMIC DNA]</scope>
    <source>
        <strain evidence="19">Houghton</strain>
    </source>
</reference>
<dbReference type="PANTHER" id="PTHR24034:SF89">
    <property type="entry name" value="COMPLEMENT COMPONENT C1Q RECEPTOR"/>
    <property type="match status" value="1"/>
</dbReference>
<evidence type="ECO:0000256" key="14">
    <source>
        <dbReference type="ARBA" id="ARBA00023180"/>
    </source>
</evidence>
<evidence type="ECO:0000256" key="16">
    <source>
        <dbReference type="PROSITE-ProRule" id="PRU00076"/>
    </source>
</evidence>
<dbReference type="GO" id="GO:0005634">
    <property type="term" value="C:nucleus"/>
    <property type="evidence" value="ECO:0007669"/>
    <property type="project" value="UniProtKB-SubCell"/>
</dbReference>
<evidence type="ECO:0000256" key="5">
    <source>
        <dbReference type="ARBA" id="ARBA00022729"/>
    </source>
</evidence>
<name>U6L4F9_EIMTE</name>
<evidence type="ECO:0000256" key="13">
    <source>
        <dbReference type="ARBA" id="ARBA00023163"/>
    </source>
</evidence>
<feature type="region of interest" description="Disordered" evidence="17">
    <location>
        <begin position="1458"/>
        <end position="1504"/>
    </location>
</feature>
<dbReference type="GO" id="GO:0005509">
    <property type="term" value="F:calcium ion binding"/>
    <property type="evidence" value="ECO:0007669"/>
    <property type="project" value="InterPro"/>
</dbReference>
<evidence type="ECO:0000256" key="11">
    <source>
        <dbReference type="ARBA" id="ARBA00023157"/>
    </source>
</evidence>
<dbReference type="InterPro" id="IPR000152">
    <property type="entry name" value="EGF-type_Asp/Asn_hydroxyl_site"/>
</dbReference>
<keyword evidence="5" id="KW-0732">Signal</keyword>
<feature type="compositionally biased region" description="Low complexity" evidence="17">
    <location>
        <begin position="1321"/>
        <end position="1336"/>
    </location>
</feature>
<dbReference type="InterPro" id="IPR026823">
    <property type="entry name" value="cEGF"/>
</dbReference>
<dbReference type="GO" id="GO:0030154">
    <property type="term" value="P:cell differentiation"/>
    <property type="evidence" value="ECO:0007669"/>
    <property type="project" value="UniProtKB-KW"/>
</dbReference>
<evidence type="ECO:0000256" key="8">
    <source>
        <dbReference type="ARBA" id="ARBA00022976"/>
    </source>
</evidence>
<gene>
    <name evidence="19" type="ORF">ETH_00028250</name>
</gene>
<keyword evidence="8" id="KW-0914">Notch signaling pathway</keyword>
<evidence type="ECO:0000256" key="4">
    <source>
        <dbReference type="ARBA" id="ARBA00022536"/>
    </source>
</evidence>
<organism evidence="19 20">
    <name type="scientific">Eimeria tenella</name>
    <name type="common">Coccidian parasite</name>
    <dbReference type="NCBI Taxonomy" id="5802"/>
    <lineage>
        <taxon>Eukaryota</taxon>
        <taxon>Sar</taxon>
        <taxon>Alveolata</taxon>
        <taxon>Apicomplexa</taxon>
        <taxon>Conoidasida</taxon>
        <taxon>Coccidia</taxon>
        <taxon>Eucoccidiorida</taxon>
        <taxon>Eimeriorina</taxon>
        <taxon>Eimeriidae</taxon>
        <taxon>Eimeria</taxon>
    </lineage>
</organism>
<evidence type="ECO:0000256" key="10">
    <source>
        <dbReference type="ARBA" id="ARBA00023043"/>
    </source>
</evidence>
<reference evidence="19" key="1">
    <citation type="submission" date="2013-10" db="EMBL/GenBank/DDBJ databases">
        <title>Genomic analysis of the causative agents of coccidiosis in chickens.</title>
        <authorList>
            <person name="Reid A.J."/>
            <person name="Blake D."/>
            <person name="Billington K."/>
            <person name="Browne H."/>
            <person name="Dunn M."/>
            <person name="Hung S."/>
            <person name="Kawahara F."/>
            <person name="Miranda-Saavedra D."/>
            <person name="Mourier T."/>
            <person name="Nagra H."/>
            <person name="Otto T.D."/>
            <person name="Rawlings N."/>
            <person name="Sanchez A."/>
            <person name="Sanders M."/>
            <person name="Subramaniam C."/>
            <person name="Tay Y."/>
            <person name="Dear P."/>
            <person name="Doerig C."/>
            <person name="Gruber A."/>
            <person name="Parkinson J."/>
            <person name="Shirley M."/>
            <person name="Wan K.L."/>
            <person name="Berriman M."/>
            <person name="Tomley F."/>
            <person name="Pain A."/>
        </authorList>
    </citation>
    <scope>NUCLEOTIDE SEQUENCE [LARGE SCALE GENOMIC DNA]</scope>
    <source>
        <strain evidence="19">Houghton</strain>
    </source>
</reference>
<dbReference type="GO" id="GO:0007219">
    <property type="term" value="P:Notch signaling pathway"/>
    <property type="evidence" value="ECO:0007669"/>
    <property type="project" value="UniProtKB-KW"/>
</dbReference>
<evidence type="ECO:0000256" key="6">
    <source>
        <dbReference type="ARBA" id="ARBA00022737"/>
    </source>
</evidence>
<evidence type="ECO:0000256" key="12">
    <source>
        <dbReference type="ARBA" id="ARBA00023159"/>
    </source>
</evidence>
<dbReference type="Proteomes" id="UP000030747">
    <property type="component" value="Unassembled WGS sequence"/>
</dbReference>
<dbReference type="Gene3D" id="4.10.470.20">
    <property type="match status" value="1"/>
</dbReference>
<dbReference type="SUPFAM" id="SSF57184">
    <property type="entry name" value="Growth factor receptor domain"/>
    <property type="match status" value="1"/>
</dbReference>
<dbReference type="VEuPathDB" id="ToxoDB:ETH_00028250"/>
<evidence type="ECO:0000313" key="20">
    <source>
        <dbReference type="Proteomes" id="UP000030747"/>
    </source>
</evidence>
<evidence type="ECO:0000256" key="9">
    <source>
        <dbReference type="ARBA" id="ARBA00023015"/>
    </source>
</evidence>
<dbReference type="FunFam" id="2.10.25.10:FF:000038">
    <property type="entry name" value="Fibrillin 2"/>
    <property type="match status" value="1"/>
</dbReference>
<protein>
    <submittedName>
        <fullName evidence="19">Calcium binding egf domain containing protein, related</fullName>
    </submittedName>
</protein>
<dbReference type="GO" id="GO:0005886">
    <property type="term" value="C:plasma membrane"/>
    <property type="evidence" value="ECO:0007669"/>
    <property type="project" value="UniProtKB-SubCell"/>
</dbReference>
<feature type="region of interest" description="Disordered" evidence="17">
    <location>
        <begin position="1321"/>
        <end position="1366"/>
    </location>
</feature>
<dbReference type="InterPro" id="IPR001881">
    <property type="entry name" value="EGF-like_Ca-bd_dom"/>
</dbReference>
<dbReference type="OMA" id="LVATIWE"/>
<feature type="domain" description="EGF-like" evidence="18">
    <location>
        <begin position="1770"/>
        <end position="1812"/>
    </location>
</feature>
<keyword evidence="4 16" id="KW-0245">EGF-like domain</keyword>
<sequence length="1975" mass="213861">MQEETQRFGGHLFFSLGFWWLLASRVCSTCLAFTATGYIPLATTAPTEAKLPDAAEALPPVFVQEPSRGALPVCDCTGLHHGTVHDAACSIGFSDEATDFCFIPPSYCATVESGEMLTVNGSRLEEYSILLVDWGKTKESADYYEKALPRASTPTCRCWPFNGVMVAPCEQQWPPQVRAEGTGGSNTSAGDLSAASESILAGGVLSRRQSALKKSFVSGGDAPDAAIHRNLFHTPIQATGLQRLSKWARHLAVWRQAITGDSHSSKDVTAPSVNTTCHKGCASCLQPGRDRCLTCFNQLPYPYRPLPAGSHPPNPNKLPSDIYGSNAYKKQYHAHIAAHRDGSGYCIPLAFGGDALAAAHSSCLASDSSCVKKNVRPLEQPEGGFLELNNGSHCHASCAACRADCCRGKADNCLACTGPSRIFHSLYGDGTGRCIDLRLPDDQVQTTNLVEKGQDEGMMYMQQLANFEGEETGSFSAVLQSIISIAFSSPAAPDTGKPKVAASLDKSRNRKGPSFLPRRSICDSLPQRIGDMPTRAWSQLMFVHADNNLEESALLDLEEMLHPWRGEVVKRYARAAMRGRGTPPLPVGGSALSGSTAQEALEDLYLVVLIDRSKQTTSTDMGTVHACPELEYSSLGQGVRQLPGTSEVELNAQMAFELLRIHLQDGRREWLLLRSLGEVDMNDPGVLRTAVTRLLDIFPSRHYAVILWNHGSAWAGFGDDESNPNNQPMSIHDIALGLKKSMDPTSLTRKPPPPYRTATAFEYGARFVTSYGLHPPSSNALTLALIEVRAFNEFKQKFEELLEGLYSCGGSNITRRVRRALSQTFSVRGCRMLGLCSCYDLNDFLANLLQQFASEENDLGRISMQSLGHDDELSWDDSNSEMRDITYRRLQHTNGQLYAINALGAAQRALTDKVVAARVFFKRMVVAEVGSREPGRYGGLSIYFPDPNMAVNCKTHRSAASWARRYTSTIRTKFSSFVSSVLSNRKGSVCYAPWGGTGDAAQDATGTIPQHAAEAPQWFGILCSRVLKSYLDKHLGAAVGISAVLPATVASAMMFRGFAASVANNGKPEIIITSTAQATMTDAEVKSSTVPLTSSGMSEEAQRLHARSKANLPGSRAHDARAEPSDTAAALREFTVVQGWWDTQVWILKQQLRLDDSLKDPRPRRQTHNGSAKDADVEAIVVAIQDGPASSRFGAGRASLSCCLLTVLQGTTFSFPFLFFKDALAAECLEDSLLHTEALSAPKSPQNSFESRSTAGQAKARMLPADLAGFKKRSLQELSSSPVEDMNKQEASVKRHILSSVVLPLATPSEDFQIVHDVRANSQEQASSSSLQASSSDLRGSQKPKFDAELQEKDDDVSKVPQPRQLSSVRAGAASWLLHERLGREPQRHVDKKRQCGARAYLLAEWDENRRDSSELVLYVVEDEQATEWPRSKGGLLRPIEHRLRRTTVFQQYFEQAPSSIPNARGGSPRNKGTSQSGISTNAAYQPRSSATGHQTGFSSGHGDARFSESLSFTRAAGSQHEAFWGQQADQGSEENVAAVVLEESLGEATFFWNVESEVDKLVLQPRSISSLLRERRSKMNVEGSQVLENTERPVVGFIAQDLFDQRAVAASAVPLTERQSPSFPQSLWESIEQTFGFGDYAQETLQASNALPSSSTCQPYWLGDGICDEICDTAAYEFDGGDCVHLNAAAEDLLEQQEETPLVATIWEGPRGRYVCRCPKGYTGDGTSCEDIDECKVFEEAVCHAKAICINTKGSYRPSNQSYSGSCIDIDECSSGLASCASPSIATCVNTSGGYFCSCVDGYEGDGRQCVASPSTAEAEISIAMDYHKTVAAAGGIQLLKEALIDAILQAIPGLGDRKRIEVLSIYEGSINAVLRIHPPVADGPASSEGSDSPRQLTAAEALLALQEQLEEPLSVLRTGPFGEYAAYATIGPGEGQQLLLRGIGSGPDVVPNLLLMCFKAASLGAPAAAASTE</sequence>
<dbReference type="InterPro" id="IPR018097">
    <property type="entry name" value="EGF_Ca-bd_CS"/>
</dbReference>
<keyword evidence="6" id="KW-0677">Repeat</keyword>
<dbReference type="InterPro" id="IPR009030">
    <property type="entry name" value="Growth_fac_rcpt_cys_sf"/>
</dbReference>
<dbReference type="Gene3D" id="2.10.25.10">
    <property type="entry name" value="Laminin"/>
    <property type="match status" value="2"/>
</dbReference>
<dbReference type="SMART" id="SM00004">
    <property type="entry name" value="NL"/>
    <property type="match status" value="1"/>
</dbReference>
<evidence type="ECO:0000256" key="7">
    <source>
        <dbReference type="ARBA" id="ARBA00022782"/>
    </source>
</evidence>
<evidence type="ECO:0000256" key="3">
    <source>
        <dbReference type="ARBA" id="ARBA00005847"/>
    </source>
</evidence>
<dbReference type="InterPro" id="IPR000742">
    <property type="entry name" value="EGF"/>
</dbReference>
<proteinExistence type="inferred from homology"/>
<dbReference type="Pfam" id="PF00066">
    <property type="entry name" value="Notch"/>
    <property type="match status" value="1"/>
</dbReference>
<evidence type="ECO:0000256" key="2">
    <source>
        <dbReference type="ARBA" id="ARBA00004251"/>
    </source>
</evidence>
<dbReference type="InterPro" id="IPR049883">
    <property type="entry name" value="NOTCH1_EGF-like"/>
</dbReference>
<comment type="similarity">
    <text evidence="3">Belongs to the NOTCH family.</text>
</comment>
<keyword evidence="15" id="KW-0539">Nucleus</keyword>
<dbReference type="SMART" id="SM00179">
    <property type="entry name" value="EGF_CA"/>
    <property type="match status" value="2"/>
</dbReference>
<dbReference type="PROSITE" id="PS01186">
    <property type="entry name" value="EGF_2"/>
    <property type="match status" value="1"/>
</dbReference>
<evidence type="ECO:0000313" key="19">
    <source>
        <dbReference type="EMBL" id="CDJ45031.1"/>
    </source>
</evidence>
<evidence type="ECO:0000259" key="18">
    <source>
        <dbReference type="PROSITE" id="PS50026"/>
    </source>
</evidence>
<comment type="subcellular location">
    <subcellularLocation>
        <location evidence="2">Cell membrane</location>
        <topology evidence="2">Single-pass type I membrane protein</topology>
    </subcellularLocation>
    <subcellularLocation>
        <location evidence="1">Nucleus</location>
    </subcellularLocation>
</comment>
<accession>U6L4F9</accession>
<dbReference type="GeneID" id="25254743"/>
<comment type="caution">
    <text evidence="16">Lacks conserved residue(s) required for the propagation of feature annotation.</text>
</comment>
<dbReference type="EMBL" id="HG677946">
    <property type="protein sequence ID" value="CDJ45031.1"/>
    <property type="molecule type" value="Genomic_DNA"/>
</dbReference>
<dbReference type="PROSITE" id="PS01187">
    <property type="entry name" value="EGF_CA"/>
    <property type="match status" value="1"/>
</dbReference>
<keyword evidence="11 16" id="KW-1015">Disulfide bond</keyword>
<dbReference type="Gene3D" id="3.40.50.11970">
    <property type="match status" value="1"/>
</dbReference>
<keyword evidence="12" id="KW-0010">Activator</keyword>
<keyword evidence="10" id="KW-0040">ANK repeat</keyword>
<dbReference type="Pfam" id="PF07645">
    <property type="entry name" value="EGF_CA"/>
    <property type="match status" value="1"/>
</dbReference>
<evidence type="ECO:0000256" key="1">
    <source>
        <dbReference type="ARBA" id="ARBA00004123"/>
    </source>
</evidence>
<feature type="disulfide bond" evidence="16">
    <location>
        <begin position="1781"/>
        <end position="1798"/>
    </location>
</feature>
<feature type="compositionally biased region" description="Polar residues" evidence="17">
    <location>
        <begin position="1471"/>
        <end position="1499"/>
    </location>
</feature>
<keyword evidence="14" id="KW-0325">Glycoprotein</keyword>
<dbReference type="Pfam" id="PF12662">
    <property type="entry name" value="cEGF"/>
    <property type="match status" value="1"/>
</dbReference>
<dbReference type="VEuPathDB" id="ToxoDB:ETH2_1060800"/>
<dbReference type="InterPro" id="IPR050751">
    <property type="entry name" value="ECM_structural_protein"/>
</dbReference>
<dbReference type="PROSITE" id="PS50026">
    <property type="entry name" value="EGF_3"/>
    <property type="match status" value="1"/>
</dbReference>
<keyword evidence="13" id="KW-0804">Transcription</keyword>